<dbReference type="InterPro" id="IPR006426">
    <property type="entry name" value="Asn_synth_AEB"/>
</dbReference>
<dbReference type="RefSeq" id="WP_137143690.1">
    <property type="nucleotide sequence ID" value="NZ_CP032350.1"/>
</dbReference>
<dbReference type="InterPro" id="IPR029055">
    <property type="entry name" value="Ntn_hydrolases_N"/>
</dbReference>
<dbReference type="Gene3D" id="3.60.20.10">
    <property type="entry name" value="Glutamine Phosphoribosylpyrophosphate, subunit 1, domain 1"/>
    <property type="match status" value="1"/>
</dbReference>
<evidence type="ECO:0000256" key="2">
    <source>
        <dbReference type="ARBA" id="ARBA00005752"/>
    </source>
</evidence>
<keyword evidence="10" id="KW-0614">Plasmid</keyword>
<feature type="binding site" evidence="7">
    <location>
        <position position="77"/>
    </location>
    <ligand>
        <name>L-glutamine</name>
        <dbReference type="ChEBI" id="CHEBI:58359"/>
    </ligand>
</feature>
<evidence type="ECO:0000256" key="3">
    <source>
        <dbReference type="ARBA" id="ARBA00012737"/>
    </source>
</evidence>
<dbReference type="Pfam" id="PF13537">
    <property type="entry name" value="GATase_7"/>
    <property type="match status" value="1"/>
</dbReference>
<dbReference type="EMBL" id="CP032350">
    <property type="protein sequence ID" value="QCO19899.1"/>
    <property type="molecule type" value="Genomic_DNA"/>
</dbReference>
<comment type="similarity">
    <text evidence="2">Belongs to the asparagine synthetase family.</text>
</comment>
<accession>A0A4D8RKN6</accession>
<evidence type="ECO:0000256" key="1">
    <source>
        <dbReference type="ARBA" id="ARBA00005187"/>
    </source>
</evidence>
<dbReference type="SUPFAM" id="SSF52402">
    <property type="entry name" value="Adenine nucleotide alpha hydrolases-like"/>
    <property type="match status" value="1"/>
</dbReference>
<evidence type="ECO:0000256" key="7">
    <source>
        <dbReference type="PIRSR" id="PIRSR001589-2"/>
    </source>
</evidence>
<gene>
    <name evidence="10" type="ORF">D3869_32155</name>
</gene>
<evidence type="ECO:0000256" key="4">
    <source>
        <dbReference type="ARBA" id="ARBA00022741"/>
    </source>
</evidence>
<dbReference type="CDD" id="cd01991">
    <property type="entry name" value="Asn_synthase_B_C"/>
    <property type="match status" value="1"/>
</dbReference>
<dbReference type="PANTHER" id="PTHR43284:SF1">
    <property type="entry name" value="ASPARAGINE SYNTHETASE"/>
    <property type="match status" value="1"/>
</dbReference>
<evidence type="ECO:0000256" key="6">
    <source>
        <dbReference type="ARBA" id="ARBA00048741"/>
    </source>
</evidence>
<proteinExistence type="inferred from homology"/>
<name>A0A4D8RKN6_AZOBR</name>
<evidence type="ECO:0000313" key="10">
    <source>
        <dbReference type="EMBL" id="QCO19899.1"/>
    </source>
</evidence>
<dbReference type="PIRSF" id="PIRSF001589">
    <property type="entry name" value="Asn_synthetase_glu-h"/>
    <property type="match status" value="1"/>
</dbReference>
<comment type="pathway">
    <text evidence="1">Amino-acid biosynthesis; L-asparagine biosynthesis; L-asparagine from L-aspartate (L-Gln route): step 1/1.</text>
</comment>
<dbReference type="InterPro" id="IPR051786">
    <property type="entry name" value="ASN_synthetase/amidase"/>
</dbReference>
<evidence type="ECO:0000313" key="11">
    <source>
        <dbReference type="Proteomes" id="UP000298693"/>
    </source>
</evidence>
<evidence type="ECO:0000256" key="8">
    <source>
        <dbReference type="SAM" id="Coils"/>
    </source>
</evidence>
<dbReference type="SUPFAM" id="SSF56235">
    <property type="entry name" value="N-terminal nucleophile aminohydrolases (Ntn hydrolases)"/>
    <property type="match status" value="1"/>
</dbReference>
<feature type="coiled-coil region" evidence="8">
    <location>
        <begin position="202"/>
        <end position="229"/>
    </location>
</feature>
<dbReference type="Proteomes" id="UP000298693">
    <property type="component" value="Plasmid p5"/>
</dbReference>
<reference evidence="10 11" key="1">
    <citation type="submission" date="2018-09" db="EMBL/GenBank/DDBJ databases">
        <title>Whole genome based analysis of evolution and adaptive divergence in Indian and Brazilian strains of Azospirillum brasilense.</title>
        <authorList>
            <person name="Singh C."/>
            <person name="Tripathi A.K."/>
        </authorList>
    </citation>
    <scope>NUCLEOTIDE SEQUENCE [LARGE SCALE GENOMIC DNA]</scope>
    <source>
        <strain evidence="10 11">MTCC4039</strain>
        <plasmid evidence="10 11">p5</plasmid>
    </source>
</reference>
<comment type="catalytic activity">
    <reaction evidence="6">
        <text>L-aspartate + L-glutamine + ATP + H2O = L-asparagine + L-glutamate + AMP + diphosphate + H(+)</text>
        <dbReference type="Rhea" id="RHEA:12228"/>
        <dbReference type="ChEBI" id="CHEBI:15377"/>
        <dbReference type="ChEBI" id="CHEBI:15378"/>
        <dbReference type="ChEBI" id="CHEBI:29985"/>
        <dbReference type="ChEBI" id="CHEBI:29991"/>
        <dbReference type="ChEBI" id="CHEBI:30616"/>
        <dbReference type="ChEBI" id="CHEBI:33019"/>
        <dbReference type="ChEBI" id="CHEBI:58048"/>
        <dbReference type="ChEBI" id="CHEBI:58359"/>
        <dbReference type="ChEBI" id="CHEBI:456215"/>
        <dbReference type="EC" id="6.3.5.4"/>
    </reaction>
</comment>
<keyword evidence="5 7" id="KW-0067">ATP-binding</keyword>
<dbReference type="PROSITE" id="PS51278">
    <property type="entry name" value="GATASE_TYPE_2"/>
    <property type="match status" value="1"/>
</dbReference>
<organism evidence="10 11">
    <name type="scientific">Azospirillum brasilense</name>
    <dbReference type="NCBI Taxonomy" id="192"/>
    <lineage>
        <taxon>Bacteria</taxon>
        <taxon>Pseudomonadati</taxon>
        <taxon>Pseudomonadota</taxon>
        <taxon>Alphaproteobacteria</taxon>
        <taxon>Rhodospirillales</taxon>
        <taxon>Azospirillaceae</taxon>
        <taxon>Azospirillum</taxon>
    </lineage>
</organism>
<keyword evidence="4 7" id="KW-0547">Nucleotide-binding</keyword>
<dbReference type="GO" id="GO:0005524">
    <property type="term" value="F:ATP binding"/>
    <property type="evidence" value="ECO:0007669"/>
    <property type="project" value="UniProtKB-KW"/>
</dbReference>
<dbReference type="GO" id="GO:0004066">
    <property type="term" value="F:asparagine synthase (glutamine-hydrolyzing) activity"/>
    <property type="evidence" value="ECO:0007669"/>
    <property type="project" value="UniProtKB-EC"/>
</dbReference>
<dbReference type="AlphaFoldDB" id="A0A4D8RKN6"/>
<dbReference type="InterPro" id="IPR017932">
    <property type="entry name" value="GATase_2_dom"/>
</dbReference>
<sequence length="605" mass="67700">MSRIAGIITAQAPKPLDSTLAAMATGNDWKHSTVSAGAAAFGWVGRRAPALAAQGSWIVTLDGTIFNPEELPSAASDAERLLELVRRHGMEEALARINGDFAAAVYDAASDTLWLGRDRIGLKPLYYVQQVEGVAFASRPAGLLALPWVPQDVDQRFVALFAGSHYRSIDNDPQSSPYAAIRQLPAGHVLSIRDGRAKLSRYWQLSEASERLESEAELAEEMRALLLDAVRRRIAVTRRPAFTLSGGLDSSSVLSCAVELSGKRQPAFSSTYADATYDETEEIRSMLDDKVSTWNPVRIGDFDLLNTIRDMVRVHDEPVVTATWLSHHLLTAEVARQGYDALFGGLGGDELNAGEYEYFFFHFADLRAAGETGLYHHEVACWAKHHDHPVFRKNASVAEEGLARMTDTLRPGLCLPDRRRLDRYAAAVEPGLFDLRGWEPVMDHPFRSCLRNRTFQDIFRETAPCCLRAEDRQTAAHGLDRFDPFFDHRLVEFMFRVPGHFKIRDGITKRLLREAMRGLLPEETRTRVKKTGWNAPAHLWFAGPDGEAMRDLIASQRFRELGIYNVAVVEGLLDDHERIVASGALQENHMMFFWQLANLAIWLGC</sequence>
<dbReference type="PANTHER" id="PTHR43284">
    <property type="entry name" value="ASPARAGINE SYNTHETASE (GLUTAMINE-HYDROLYZING)"/>
    <property type="match status" value="1"/>
</dbReference>
<keyword evidence="8" id="KW-0175">Coiled coil</keyword>
<protein>
    <recommendedName>
        <fullName evidence="3">asparagine synthase (glutamine-hydrolyzing)</fullName>
        <ecNumber evidence="3">6.3.5.4</ecNumber>
    </recommendedName>
</protein>
<dbReference type="Gene3D" id="3.40.50.620">
    <property type="entry name" value="HUPs"/>
    <property type="match status" value="1"/>
</dbReference>
<dbReference type="Pfam" id="PF00733">
    <property type="entry name" value="Asn_synthase"/>
    <property type="match status" value="1"/>
</dbReference>
<evidence type="ECO:0000259" key="9">
    <source>
        <dbReference type="PROSITE" id="PS51278"/>
    </source>
</evidence>
<dbReference type="InterPro" id="IPR001962">
    <property type="entry name" value="Asn_synthase"/>
</dbReference>
<dbReference type="GO" id="GO:0006529">
    <property type="term" value="P:asparagine biosynthetic process"/>
    <property type="evidence" value="ECO:0007669"/>
    <property type="project" value="InterPro"/>
</dbReference>
<geneLocation type="plasmid" evidence="10">
    <name>p5</name>
</geneLocation>
<feature type="domain" description="Glutamine amidotransferase type-2" evidence="9">
    <location>
        <begin position="1"/>
        <end position="195"/>
    </location>
</feature>
<dbReference type="GO" id="GO:0005829">
    <property type="term" value="C:cytosol"/>
    <property type="evidence" value="ECO:0007669"/>
    <property type="project" value="TreeGrafter"/>
</dbReference>
<evidence type="ECO:0000256" key="5">
    <source>
        <dbReference type="ARBA" id="ARBA00022840"/>
    </source>
</evidence>
<dbReference type="InterPro" id="IPR014729">
    <property type="entry name" value="Rossmann-like_a/b/a_fold"/>
</dbReference>
<dbReference type="EC" id="6.3.5.4" evidence="3"/>